<organism evidence="2">
    <name type="scientific">Prevotella sp. GTC17259</name>
    <dbReference type="NCBI Taxonomy" id="3236795"/>
    <lineage>
        <taxon>Bacteria</taxon>
        <taxon>Pseudomonadati</taxon>
        <taxon>Bacteroidota</taxon>
        <taxon>Bacteroidia</taxon>
        <taxon>Bacteroidales</taxon>
        <taxon>Prevotellaceae</taxon>
        <taxon>Prevotella</taxon>
    </lineage>
</organism>
<dbReference type="AlphaFoldDB" id="A0AB33J4U7"/>
<gene>
    <name evidence="2" type="ORF">GTC17259_19200</name>
</gene>
<feature type="region of interest" description="Disordered" evidence="1">
    <location>
        <begin position="36"/>
        <end position="80"/>
    </location>
</feature>
<reference evidence="2" key="1">
    <citation type="submission" date="2024-07" db="EMBL/GenBank/DDBJ databases">
        <title>Complete genome sequence of Prevotella sp. YM-2024 GTC17259.</title>
        <authorList>
            <person name="Hayashi M."/>
            <person name="Muto Y."/>
            <person name="Tanaka K."/>
            <person name="Niwa H."/>
        </authorList>
    </citation>
    <scope>NUCLEOTIDE SEQUENCE</scope>
    <source>
        <strain evidence="2">GTC17259</strain>
    </source>
</reference>
<dbReference type="EMBL" id="AP035787">
    <property type="protein sequence ID" value="BFO76870.1"/>
    <property type="molecule type" value="Genomic_DNA"/>
</dbReference>
<sequence length="94" mass="11097">MQHESDKRTKRQERYMKFSEDHIQFLGDIHDTIREMIDDELDRRGVSPDGNPHPENPPPDPKGREPSEAKTEEPNDRPCRTLWQRLVSLFTVCL</sequence>
<feature type="compositionally biased region" description="Basic and acidic residues" evidence="1">
    <location>
        <begin position="36"/>
        <end position="46"/>
    </location>
</feature>
<evidence type="ECO:0000313" key="2">
    <source>
        <dbReference type="EMBL" id="BFO76870.1"/>
    </source>
</evidence>
<name>A0AB33J4U7_9BACT</name>
<accession>A0AB33J4U7</accession>
<evidence type="ECO:0000256" key="1">
    <source>
        <dbReference type="SAM" id="MobiDB-lite"/>
    </source>
</evidence>
<feature type="compositionally biased region" description="Basic and acidic residues" evidence="1">
    <location>
        <begin position="61"/>
        <end position="79"/>
    </location>
</feature>
<protein>
    <submittedName>
        <fullName evidence="2">Uncharacterized protein</fullName>
    </submittedName>
</protein>
<proteinExistence type="predicted"/>